<name>K2RNT6_MACPH</name>
<evidence type="ECO:0000313" key="3">
    <source>
        <dbReference type="Proteomes" id="UP000007129"/>
    </source>
</evidence>
<dbReference type="AlphaFoldDB" id="K2RNT6"/>
<gene>
    <name evidence="2" type="ORF">MPH_11006</name>
</gene>
<evidence type="ECO:0000313" key="2">
    <source>
        <dbReference type="EMBL" id="EKG11869.1"/>
    </source>
</evidence>
<feature type="compositionally biased region" description="Basic and acidic residues" evidence="1">
    <location>
        <begin position="92"/>
        <end position="104"/>
    </location>
</feature>
<protein>
    <submittedName>
        <fullName evidence="2">Uncharacterized protein</fullName>
    </submittedName>
</protein>
<comment type="caution">
    <text evidence="2">The sequence shown here is derived from an EMBL/GenBank/DDBJ whole genome shotgun (WGS) entry which is preliminary data.</text>
</comment>
<evidence type="ECO:0000256" key="1">
    <source>
        <dbReference type="SAM" id="MobiDB-lite"/>
    </source>
</evidence>
<accession>K2RNT6</accession>
<reference evidence="2 3" key="1">
    <citation type="journal article" date="2012" name="BMC Genomics">
        <title>Tools to kill: Genome of one of the most destructive plant pathogenic fungi Macrophomina phaseolina.</title>
        <authorList>
            <person name="Islam M.S."/>
            <person name="Haque M.S."/>
            <person name="Islam M.M."/>
            <person name="Emdad E.M."/>
            <person name="Halim A."/>
            <person name="Hossen Q.M.M."/>
            <person name="Hossain M.Z."/>
            <person name="Ahmed B."/>
            <person name="Rahim S."/>
            <person name="Rahman M.S."/>
            <person name="Alam M.M."/>
            <person name="Hou S."/>
            <person name="Wan X."/>
            <person name="Saito J.A."/>
            <person name="Alam M."/>
        </authorList>
    </citation>
    <scope>NUCLEOTIDE SEQUENCE [LARGE SCALE GENOMIC DNA]</scope>
    <source>
        <strain evidence="2 3">MS6</strain>
    </source>
</reference>
<feature type="region of interest" description="Disordered" evidence="1">
    <location>
        <begin position="59"/>
        <end position="147"/>
    </location>
</feature>
<proteinExistence type="predicted"/>
<dbReference type="HOGENOM" id="CLU_1768451_0_0_1"/>
<sequence length="147" mass="16428">MRSSWSKNWPLLYSRCEHGVNRERAWKKAKLMAGPAHCARSRHGVGSCSWGQNYNRVSAHSRGGGGSSCMQRRDSVYHGQGIRQSLGPGRWSRPEEQSFVRESGHLSLNYRKRKKQKHSAAGTGALRHAGGEISRSRQGRFPEIATA</sequence>
<dbReference type="VEuPathDB" id="FungiDB:MPH_11006"/>
<dbReference type="EMBL" id="AHHD01000466">
    <property type="protein sequence ID" value="EKG11869.1"/>
    <property type="molecule type" value="Genomic_DNA"/>
</dbReference>
<dbReference type="Proteomes" id="UP000007129">
    <property type="component" value="Unassembled WGS sequence"/>
</dbReference>
<dbReference type="InParanoid" id="K2RNT6"/>
<organism evidence="2 3">
    <name type="scientific">Macrophomina phaseolina (strain MS6)</name>
    <name type="common">Charcoal rot fungus</name>
    <dbReference type="NCBI Taxonomy" id="1126212"/>
    <lineage>
        <taxon>Eukaryota</taxon>
        <taxon>Fungi</taxon>
        <taxon>Dikarya</taxon>
        <taxon>Ascomycota</taxon>
        <taxon>Pezizomycotina</taxon>
        <taxon>Dothideomycetes</taxon>
        <taxon>Dothideomycetes incertae sedis</taxon>
        <taxon>Botryosphaeriales</taxon>
        <taxon>Botryosphaeriaceae</taxon>
        <taxon>Macrophomina</taxon>
    </lineage>
</organism>